<accession>A0A1G8L083</accession>
<protein>
    <submittedName>
        <fullName evidence="2">Predicted dienelactone hydrolase</fullName>
    </submittedName>
</protein>
<proteinExistence type="predicted"/>
<dbReference type="STRING" id="428992.SAMN05216272_11072"/>
<organism evidence="2 3">
    <name type="scientific">Pseudomonas panipatensis</name>
    <dbReference type="NCBI Taxonomy" id="428992"/>
    <lineage>
        <taxon>Bacteria</taxon>
        <taxon>Pseudomonadati</taxon>
        <taxon>Pseudomonadota</taxon>
        <taxon>Gammaproteobacteria</taxon>
        <taxon>Pseudomonadales</taxon>
        <taxon>Pseudomonadaceae</taxon>
        <taxon>Pseudomonas</taxon>
    </lineage>
</organism>
<evidence type="ECO:0000313" key="2">
    <source>
        <dbReference type="EMBL" id="SDI49124.1"/>
    </source>
</evidence>
<evidence type="ECO:0000256" key="1">
    <source>
        <dbReference type="SAM" id="SignalP"/>
    </source>
</evidence>
<keyword evidence="3" id="KW-1185">Reference proteome</keyword>
<dbReference type="AlphaFoldDB" id="A0A1G8L083"/>
<feature type="signal peptide" evidence="1">
    <location>
        <begin position="1"/>
        <end position="20"/>
    </location>
</feature>
<evidence type="ECO:0000313" key="3">
    <source>
        <dbReference type="Proteomes" id="UP000199636"/>
    </source>
</evidence>
<dbReference type="InterPro" id="IPR016986">
    <property type="entry name" value="UCP031982_abhydr"/>
</dbReference>
<name>A0A1G8L083_9PSED</name>
<dbReference type="GO" id="GO:0016787">
    <property type="term" value="F:hydrolase activity"/>
    <property type="evidence" value="ECO:0007669"/>
    <property type="project" value="UniProtKB-KW"/>
</dbReference>
<feature type="chain" id="PRO_5011552056" evidence="1">
    <location>
        <begin position="21"/>
        <end position="339"/>
    </location>
</feature>
<dbReference type="PIRSF" id="PIRSF031982">
    <property type="entry name" value="UCP031982_abhydr"/>
    <property type="match status" value="1"/>
</dbReference>
<dbReference type="PANTHER" id="PTHR33428:SF14">
    <property type="entry name" value="CARBOXYLESTERASE TYPE B DOMAIN-CONTAINING PROTEIN"/>
    <property type="match status" value="1"/>
</dbReference>
<dbReference type="SUPFAM" id="SSF53474">
    <property type="entry name" value="alpha/beta-Hydrolases"/>
    <property type="match status" value="1"/>
</dbReference>
<dbReference type="RefSeq" id="WP_090266207.1">
    <property type="nucleotide sequence ID" value="NZ_FNDS01000010.1"/>
</dbReference>
<dbReference type="Proteomes" id="UP000199636">
    <property type="component" value="Unassembled WGS sequence"/>
</dbReference>
<keyword evidence="2" id="KW-0378">Hydrolase</keyword>
<dbReference type="EMBL" id="FNDS01000010">
    <property type="protein sequence ID" value="SDI49124.1"/>
    <property type="molecule type" value="Genomic_DNA"/>
</dbReference>
<reference evidence="3" key="1">
    <citation type="submission" date="2016-10" db="EMBL/GenBank/DDBJ databases">
        <authorList>
            <person name="Varghese N."/>
            <person name="Submissions S."/>
        </authorList>
    </citation>
    <scope>NUCLEOTIDE SEQUENCE [LARGE SCALE GENOMIC DNA]</scope>
    <source>
        <strain evidence="3">CCM 7469</strain>
    </source>
</reference>
<dbReference type="OrthoDB" id="192696at2"/>
<gene>
    <name evidence="2" type="ORF">SAMN05216272_11072</name>
</gene>
<keyword evidence="1" id="KW-0732">Signal</keyword>
<dbReference type="InterPro" id="IPR029058">
    <property type="entry name" value="AB_hydrolase_fold"/>
</dbReference>
<dbReference type="PANTHER" id="PTHR33428">
    <property type="entry name" value="CHLOROPHYLLASE-2, CHLOROPLASTIC"/>
    <property type="match status" value="1"/>
</dbReference>
<dbReference type="Gene3D" id="3.40.50.1820">
    <property type="entry name" value="alpha/beta hydrolase"/>
    <property type="match status" value="1"/>
</dbReference>
<sequence>MARVPFGLFLLLVFCAAAHAASPHPWNAGAQRLDVRDPLSGQRIPAVAFYPTLARSRPTAIGEYRLNVAVNAPAAKGRFPLLAISHGNSGNPLAHRDLLLSLARNGFVVIGLLHPGDNPSDQSRQGALSNLYGRPLQVSASISAALADPHLSDLIDAQRIGVIGYSAGGETALILAGARPRPERLRKYCRERPDDEDACSANGELRADRPDLAPRADPRVGALLLLAPLSLMFGNDDLAAVTVPVMLYTGDRDQVLDPARNASALLRKLPRQPEYHVLQGAGHFVFMTPCSADEDAETPELCEDAIGVDRQAIHRSLNGEAARFFASQLRVNPLQASWR</sequence>